<evidence type="ECO:0000256" key="3">
    <source>
        <dbReference type="ARBA" id="ARBA00022475"/>
    </source>
</evidence>
<sequence>MTGAPLKRLAGLLALAAVPTAVLAVFFLLPVWGMLQRGLWSEGSFDPGALLDVLAQERTRDVIWFTLWTSTVSTVVAVVMGLPAAYVLHRLAIPMRSAVRAALLVPFVLPTVVVGIAVRELVSESGPLGFLHLDGTPVAILIGLVFFNVAVVIRTVGTAWESLDRRPAEAAAALGASPLHVLTTVTLPALRPAIVSAAAVVFLFCATGFGVVLMLGGTRYASVETEIYLLTTGAITGTVEYQAAAALSLVQLAAVVVLLAVAARLRAVPDPTVRRAKAAPARPQRHDLPAVVATGLVLLAIATPVVTLVVGSLRRDGAWTLVHYRALRGSGEDVGASGMEGGLLRVPVTEALANSLRIAVDATWMSLLLGLLVAFVVTRKTRSRTEASVRNAFDGLFMLPLGVSAVTLGFGFLITLDDPPLDLRSSALLVPIAQALVALPLVVRVLVPVLQGIDDRQRQAAAALGAGPLRALLTVDVPVLWRPLLAAAGFAFAVSLGEFGATSFIVRAQVPTLPVVIYRLIGSPGELNYGTAMAASVVLAAATALVILLVERLRVPGVGVI</sequence>
<evidence type="ECO:0000256" key="5">
    <source>
        <dbReference type="ARBA" id="ARBA00022692"/>
    </source>
</evidence>
<evidence type="ECO:0000256" key="2">
    <source>
        <dbReference type="ARBA" id="ARBA00022448"/>
    </source>
</evidence>
<proteinExistence type="inferred from homology"/>
<evidence type="ECO:0000256" key="6">
    <source>
        <dbReference type="ARBA" id="ARBA00022989"/>
    </source>
</evidence>
<feature type="transmembrane region" description="Helical" evidence="8">
    <location>
        <begin position="288"/>
        <end position="310"/>
    </location>
</feature>
<feature type="transmembrane region" description="Helical" evidence="8">
    <location>
        <begin position="138"/>
        <end position="156"/>
    </location>
</feature>
<reference evidence="11" key="1">
    <citation type="submission" date="2023-12" db="EMBL/GenBank/DDBJ databases">
        <title>Novel species in genus Nocardioides.</title>
        <authorList>
            <person name="Zhou H."/>
        </authorList>
    </citation>
    <scope>NUCLEOTIDE SEQUENCE [LARGE SCALE GENOMIC DNA]</scope>
    <source>
        <strain evidence="11">HM61</strain>
    </source>
</reference>
<name>A0ABZ0ZTS2_9ACTN</name>
<evidence type="ECO:0000313" key="10">
    <source>
        <dbReference type="EMBL" id="WQQ26903.1"/>
    </source>
</evidence>
<feature type="transmembrane region" description="Helical" evidence="8">
    <location>
        <begin position="428"/>
        <end position="447"/>
    </location>
</feature>
<evidence type="ECO:0000259" key="9">
    <source>
        <dbReference type="PROSITE" id="PS50928"/>
    </source>
</evidence>
<dbReference type="RefSeq" id="WP_322937643.1">
    <property type="nucleotide sequence ID" value="NZ_CP141059.1"/>
</dbReference>
<feature type="transmembrane region" description="Helical" evidence="8">
    <location>
        <begin position="358"/>
        <end position="377"/>
    </location>
</feature>
<organism evidence="10 11">
    <name type="scientific">Nocardioides bizhenqiangii</name>
    <dbReference type="NCBI Taxonomy" id="3095076"/>
    <lineage>
        <taxon>Bacteria</taxon>
        <taxon>Bacillati</taxon>
        <taxon>Actinomycetota</taxon>
        <taxon>Actinomycetes</taxon>
        <taxon>Propionibacteriales</taxon>
        <taxon>Nocardioidaceae</taxon>
        <taxon>Nocardioides</taxon>
    </lineage>
</organism>
<dbReference type="PROSITE" id="PS50928">
    <property type="entry name" value="ABC_TM1"/>
    <property type="match status" value="2"/>
</dbReference>
<dbReference type="Proteomes" id="UP001327225">
    <property type="component" value="Chromosome"/>
</dbReference>
<feature type="domain" description="ABC transmembrane type-1" evidence="9">
    <location>
        <begin position="63"/>
        <end position="262"/>
    </location>
</feature>
<evidence type="ECO:0000256" key="8">
    <source>
        <dbReference type="RuleBase" id="RU363032"/>
    </source>
</evidence>
<keyword evidence="6 8" id="KW-1133">Transmembrane helix</keyword>
<keyword evidence="11" id="KW-1185">Reference proteome</keyword>
<evidence type="ECO:0000256" key="4">
    <source>
        <dbReference type="ARBA" id="ARBA00022519"/>
    </source>
</evidence>
<feature type="transmembrane region" description="Helical" evidence="8">
    <location>
        <begin position="62"/>
        <end position="86"/>
    </location>
</feature>
<feature type="transmembrane region" description="Helical" evidence="8">
    <location>
        <begin position="249"/>
        <end position="267"/>
    </location>
</feature>
<dbReference type="PANTHER" id="PTHR43357">
    <property type="entry name" value="INNER MEMBRANE ABC TRANSPORTER PERMEASE PROTEIN YDCV"/>
    <property type="match status" value="1"/>
</dbReference>
<feature type="transmembrane region" description="Helical" evidence="8">
    <location>
        <begin position="397"/>
        <end position="416"/>
    </location>
</feature>
<dbReference type="InterPro" id="IPR000515">
    <property type="entry name" value="MetI-like"/>
</dbReference>
<feature type="transmembrane region" description="Helical" evidence="8">
    <location>
        <begin position="193"/>
        <end position="215"/>
    </location>
</feature>
<feature type="domain" description="ABC transmembrane type-1" evidence="9">
    <location>
        <begin position="352"/>
        <end position="550"/>
    </location>
</feature>
<dbReference type="SUPFAM" id="SSF161098">
    <property type="entry name" value="MetI-like"/>
    <property type="match status" value="2"/>
</dbReference>
<dbReference type="InterPro" id="IPR035906">
    <property type="entry name" value="MetI-like_sf"/>
</dbReference>
<comment type="subcellular location">
    <subcellularLocation>
        <location evidence="1">Cell inner membrane</location>
        <topology evidence="1">Multi-pass membrane protein</topology>
    </subcellularLocation>
    <subcellularLocation>
        <location evidence="8">Cell membrane</location>
        <topology evidence="8">Multi-pass membrane protein</topology>
    </subcellularLocation>
</comment>
<keyword evidence="5 8" id="KW-0812">Transmembrane</keyword>
<comment type="similarity">
    <text evidence="8">Belongs to the binding-protein-dependent transport system permease family.</text>
</comment>
<accession>A0ABZ0ZTS2</accession>
<feature type="transmembrane region" description="Helical" evidence="8">
    <location>
        <begin position="12"/>
        <end position="35"/>
    </location>
</feature>
<feature type="transmembrane region" description="Helical" evidence="8">
    <location>
        <begin position="487"/>
        <end position="506"/>
    </location>
</feature>
<dbReference type="PANTHER" id="PTHR43357:SF4">
    <property type="entry name" value="INNER MEMBRANE ABC TRANSPORTER PERMEASE PROTEIN YDCV"/>
    <property type="match status" value="1"/>
</dbReference>
<evidence type="ECO:0000256" key="7">
    <source>
        <dbReference type="ARBA" id="ARBA00023136"/>
    </source>
</evidence>
<keyword evidence="2 8" id="KW-0813">Transport</keyword>
<gene>
    <name evidence="10" type="ORF">SHK19_01415</name>
</gene>
<dbReference type="Pfam" id="PF00528">
    <property type="entry name" value="BPD_transp_1"/>
    <property type="match status" value="2"/>
</dbReference>
<keyword evidence="7 8" id="KW-0472">Membrane</keyword>
<dbReference type="EMBL" id="CP141059">
    <property type="protein sequence ID" value="WQQ26903.1"/>
    <property type="molecule type" value="Genomic_DNA"/>
</dbReference>
<evidence type="ECO:0000256" key="1">
    <source>
        <dbReference type="ARBA" id="ARBA00004429"/>
    </source>
</evidence>
<dbReference type="Gene3D" id="1.10.3720.10">
    <property type="entry name" value="MetI-like"/>
    <property type="match status" value="2"/>
</dbReference>
<keyword evidence="4" id="KW-0997">Cell inner membrane</keyword>
<protein>
    <submittedName>
        <fullName evidence="10">ABC transporter permease subunit</fullName>
    </submittedName>
</protein>
<keyword evidence="3" id="KW-1003">Cell membrane</keyword>
<evidence type="ECO:0000313" key="11">
    <source>
        <dbReference type="Proteomes" id="UP001327225"/>
    </source>
</evidence>
<feature type="transmembrane region" description="Helical" evidence="8">
    <location>
        <begin position="98"/>
        <end position="118"/>
    </location>
</feature>
<dbReference type="CDD" id="cd06261">
    <property type="entry name" value="TM_PBP2"/>
    <property type="match status" value="1"/>
</dbReference>
<feature type="transmembrane region" description="Helical" evidence="8">
    <location>
        <begin position="527"/>
        <end position="550"/>
    </location>
</feature>